<evidence type="ECO:0000313" key="3">
    <source>
        <dbReference type="EMBL" id="QAT62281.1"/>
    </source>
</evidence>
<feature type="transmembrane region" description="Helical" evidence="1">
    <location>
        <begin position="94"/>
        <end position="115"/>
    </location>
</feature>
<organism evidence="3 4">
    <name type="scientific">Acidilutibacter cellobiosedens</name>
    <dbReference type="NCBI Taxonomy" id="2507161"/>
    <lineage>
        <taxon>Bacteria</taxon>
        <taxon>Bacillati</taxon>
        <taxon>Bacillota</taxon>
        <taxon>Tissierellia</taxon>
        <taxon>Tissierellales</taxon>
        <taxon>Acidilutibacteraceae</taxon>
        <taxon>Acidilutibacter</taxon>
    </lineage>
</organism>
<evidence type="ECO:0000259" key="2">
    <source>
        <dbReference type="Pfam" id="PF07670"/>
    </source>
</evidence>
<sequence>MNLLGFLKESTFGSIKSVYKLALIIIPLMIIMEILKDLKILDKGAKFLSPVSKFYNISKEATFPLIVGLVFGLAYGAGVIIESAKESNLNKKDLYVLIIFLISCHSVFEDTLIFVSVGANGILLLSIRITIAVVVSFFASKVIDKIDFNNKNL</sequence>
<proteinExistence type="predicted"/>
<dbReference type="Proteomes" id="UP000287969">
    <property type="component" value="Chromosome"/>
</dbReference>
<name>A0A410QE65_9FIRM</name>
<evidence type="ECO:0000256" key="1">
    <source>
        <dbReference type="SAM" id="Phobius"/>
    </source>
</evidence>
<feature type="transmembrane region" description="Helical" evidence="1">
    <location>
        <begin position="121"/>
        <end position="143"/>
    </location>
</feature>
<gene>
    <name evidence="3" type="ORF">EQM13_12140</name>
</gene>
<dbReference type="KEGG" id="spoa:EQM13_12140"/>
<keyword evidence="1" id="KW-0472">Membrane</keyword>
<dbReference type="Pfam" id="PF07670">
    <property type="entry name" value="Gate"/>
    <property type="match status" value="1"/>
</dbReference>
<dbReference type="AlphaFoldDB" id="A0A410QE65"/>
<reference evidence="4" key="1">
    <citation type="submission" date="2019-01" db="EMBL/GenBank/DDBJ databases">
        <title>Draft genomes of a novel of Sporanaerobacter strains.</title>
        <authorList>
            <person name="Ma S."/>
        </authorList>
    </citation>
    <scope>NUCLEOTIDE SEQUENCE [LARGE SCALE GENOMIC DNA]</scope>
    <source>
        <strain evidence="4">NJN-17</strain>
    </source>
</reference>
<accession>A0A410QE65</accession>
<evidence type="ECO:0000313" key="4">
    <source>
        <dbReference type="Proteomes" id="UP000287969"/>
    </source>
</evidence>
<keyword evidence="1" id="KW-0812">Transmembrane</keyword>
<keyword evidence="1" id="KW-1133">Transmembrane helix</keyword>
<feature type="domain" description="Nucleoside transporter/FeoB GTPase Gate" evidence="2">
    <location>
        <begin position="19"/>
        <end position="107"/>
    </location>
</feature>
<protein>
    <submittedName>
        <fullName evidence="3">Nucleoside recognition protein</fullName>
    </submittedName>
</protein>
<dbReference type="RefSeq" id="WP_071140944.1">
    <property type="nucleotide sequence ID" value="NZ_CP035282.1"/>
</dbReference>
<keyword evidence="4" id="KW-1185">Reference proteome</keyword>
<feature type="transmembrane region" description="Helical" evidence="1">
    <location>
        <begin position="21"/>
        <end position="41"/>
    </location>
</feature>
<dbReference type="OrthoDB" id="9779080at2"/>
<dbReference type="EMBL" id="CP035282">
    <property type="protein sequence ID" value="QAT62281.1"/>
    <property type="molecule type" value="Genomic_DNA"/>
</dbReference>
<feature type="transmembrane region" description="Helical" evidence="1">
    <location>
        <begin position="61"/>
        <end position="82"/>
    </location>
</feature>
<dbReference type="InterPro" id="IPR011642">
    <property type="entry name" value="Gate_dom"/>
</dbReference>